<feature type="domain" description="Rieske" evidence="7">
    <location>
        <begin position="3"/>
        <end position="99"/>
    </location>
</feature>
<name>A0ABS4ST78_9PROT</name>
<dbReference type="PROSITE" id="PS51296">
    <property type="entry name" value="RIESKE"/>
    <property type="match status" value="1"/>
</dbReference>
<comment type="cofactor">
    <cofactor evidence="5">
        <name>[2Fe-2S] cluster</name>
        <dbReference type="ChEBI" id="CHEBI:190135"/>
    </cofactor>
</comment>
<comment type="similarity">
    <text evidence="6">Belongs to the bacterial ring-hydroxylating dioxygenase ferredoxin component family.</text>
</comment>
<evidence type="ECO:0000313" key="8">
    <source>
        <dbReference type="EMBL" id="MBP2295766.1"/>
    </source>
</evidence>
<evidence type="ECO:0000256" key="2">
    <source>
        <dbReference type="ARBA" id="ARBA00022723"/>
    </source>
</evidence>
<evidence type="ECO:0000256" key="6">
    <source>
        <dbReference type="ARBA" id="ARBA00038001"/>
    </source>
</evidence>
<protein>
    <submittedName>
        <fullName evidence="8">Nitrite reductase/ring-hydroxylating ferredoxin subunit</fullName>
    </submittedName>
</protein>
<dbReference type="Proteomes" id="UP000781958">
    <property type="component" value="Unassembled WGS sequence"/>
</dbReference>
<keyword evidence="4" id="KW-0411">Iron-sulfur</keyword>
<evidence type="ECO:0000313" key="9">
    <source>
        <dbReference type="Proteomes" id="UP000781958"/>
    </source>
</evidence>
<comment type="caution">
    <text evidence="8">The sequence shown here is derived from an EMBL/GenBank/DDBJ whole genome shotgun (WGS) entry which is preliminary data.</text>
</comment>
<evidence type="ECO:0000259" key="7">
    <source>
        <dbReference type="PROSITE" id="PS51296"/>
    </source>
</evidence>
<evidence type="ECO:0000256" key="5">
    <source>
        <dbReference type="ARBA" id="ARBA00034078"/>
    </source>
</evidence>
<keyword evidence="2" id="KW-0479">Metal-binding</keyword>
<accession>A0ABS4ST78</accession>
<proteinExistence type="inferred from homology"/>
<dbReference type="PANTHER" id="PTHR21496">
    <property type="entry name" value="FERREDOXIN-RELATED"/>
    <property type="match status" value="1"/>
</dbReference>
<dbReference type="Pfam" id="PF00355">
    <property type="entry name" value="Rieske"/>
    <property type="match status" value="1"/>
</dbReference>
<dbReference type="SUPFAM" id="SSF50022">
    <property type="entry name" value="ISP domain"/>
    <property type="match status" value="1"/>
</dbReference>
<dbReference type="PANTHER" id="PTHR21496:SF0">
    <property type="entry name" value="RIESKE DOMAIN-CONTAINING PROTEIN"/>
    <property type="match status" value="1"/>
</dbReference>
<dbReference type="Gene3D" id="2.102.10.10">
    <property type="entry name" value="Rieske [2Fe-2S] iron-sulphur domain"/>
    <property type="match status" value="1"/>
</dbReference>
<reference evidence="8 9" key="1">
    <citation type="submission" date="2021-03" db="EMBL/GenBank/DDBJ databases">
        <title>Genomic Encyclopedia of Type Strains, Phase III (KMG-III): the genomes of soil and plant-associated and newly described type strains.</title>
        <authorList>
            <person name="Whitman W."/>
        </authorList>
    </citation>
    <scope>NUCLEOTIDE SEQUENCE [LARGE SCALE GENOMIC DNA]</scope>
    <source>
        <strain evidence="8 9">IMMIB AFH-6</strain>
    </source>
</reference>
<dbReference type="EMBL" id="JAGINP010000024">
    <property type="protein sequence ID" value="MBP2295766.1"/>
    <property type="molecule type" value="Genomic_DNA"/>
</dbReference>
<evidence type="ECO:0000256" key="3">
    <source>
        <dbReference type="ARBA" id="ARBA00023004"/>
    </source>
</evidence>
<keyword evidence="1" id="KW-0001">2Fe-2S</keyword>
<dbReference type="InterPro" id="IPR036922">
    <property type="entry name" value="Rieske_2Fe-2S_sf"/>
</dbReference>
<dbReference type="InterPro" id="IPR017941">
    <property type="entry name" value="Rieske_2Fe-2S"/>
</dbReference>
<evidence type="ECO:0000256" key="4">
    <source>
        <dbReference type="ARBA" id="ARBA00023014"/>
    </source>
</evidence>
<dbReference type="RefSeq" id="WP_209770396.1">
    <property type="nucleotide sequence ID" value="NZ_JAGINP010000024.1"/>
</dbReference>
<organism evidence="8 9">
    <name type="scientific">Azospirillum rugosum</name>
    <dbReference type="NCBI Taxonomy" id="416170"/>
    <lineage>
        <taxon>Bacteria</taxon>
        <taxon>Pseudomonadati</taxon>
        <taxon>Pseudomonadota</taxon>
        <taxon>Alphaproteobacteria</taxon>
        <taxon>Rhodospirillales</taxon>
        <taxon>Azospirillaceae</taxon>
        <taxon>Azospirillum</taxon>
    </lineage>
</organism>
<gene>
    <name evidence="8" type="ORF">J2851_005579</name>
</gene>
<dbReference type="CDD" id="cd03528">
    <property type="entry name" value="Rieske_RO_ferredoxin"/>
    <property type="match status" value="1"/>
</dbReference>
<keyword evidence="3" id="KW-0408">Iron</keyword>
<keyword evidence="9" id="KW-1185">Reference proteome</keyword>
<evidence type="ECO:0000256" key="1">
    <source>
        <dbReference type="ARBA" id="ARBA00022714"/>
    </source>
</evidence>
<sequence length="103" mass="11008">MAWHKAASTDALQDGSVIGVEINGLDIALYKLDGAFYATGNICTHQHAYMSDGYVDNGCIECPLHQALFDIRTGAVVDGPTKSPLPVYPTMIEGDAILVELPD</sequence>